<evidence type="ECO:0000256" key="1">
    <source>
        <dbReference type="ARBA" id="ARBA00022723"/>
    </source>
</evidence>
<proteinExistence type="predicted"/>
<dbReference type="GO" id="GO:0006511">
    <property type="term" value="P:ubiquitin-dependent protein catabolic process"/>
    <property type="evidence" value="ECO:0007669"/>
    <property type="project" value="InterPro"/>
</dbReference>
<sequence length="184" mass="20678">MSGCGSSDKDQYGNEVQKLARPLPVEYLLVDLPTSSPLVPLYTFPAHEYPFPVENRLIDGHLQDFGSLHNYMQRFRSKDFLTAMSDFHLLFYLYGLDCFGTKMKTQMTSLLDAVRTQDNKLAEQFMLGDTWSTLEHLIGAHSGHGHDNHLPSSAVGNDATWTCNHCTYINSGDTQACEMCSLPH</sequence>
<gene>
    <name evidence="6" type="ORF">CLUMA_CG011372</name>
</gene>
<keyword evidence="2 4" id="KW-0863">Zinc-finger</keyword>
<dbReference type="InterPro" id="IPR001876">
    <property type="entry name" value="Znf_RanBP2"/>
</dbReference>
<evidence type="ECO:0000256" key="2">
    <source>
        <dbReference type="ARBA" id="ARBA00022771"/>
    </source>
</evidence>
<reference evidence="6 7" key="1">
    <citation type="submission" date="2015-04" db="EMBL/GenBank/DDBJ databases">
        <authorList>
            <person name="Syromyatnikov M.Y."/>
            <person name="Popov V.N."/>
        </authorList>
    </citation>
    <scope>NUCLEOTIDE SEQUENCE [LARGE SCALE GENOMIC DNA]</scope>
</reference>
<dbReference type="PANTHER" id="PTHR12710">
    <property type="entry name" value="NUCLEAR PROTEIN LOCALIZATION 4"/>
    <property type="match status" value="1"/>
</dbReference>
<dbReference type="GO" id="GO:0043130">
    <property type="term" value="F:ubiquitin binding"/>
    <property type="evidence" value="ECO:0007669"/>
    <property type="project" value="TreeGrafter"/>
</dbReference>
<evidence type="ECO:0000256" key="3">
    <source>
        <dbReference type="ARBA" id="ARBA00022833"/>
    </source>
</evidence>
<dbReference type="AlphaFoldDB" id="A0A1J1ICS4"/>
<evidence type="ECO:0000256" key="4">
    <source>
        <dbReference type="PROSITE-ProRule" id="PRU00322"/>
    </source>
</evidence>
<dbReference type="Pfam" id="PF05021">
    <property type="entry name" value="NPL4"/>
    <property type="match status" value="1"/>
</dbReference>
<organism evidence="6 7">
    <name type="scientific">Clunio marinus</name>
    <dbReference type="NCBI Taxonomy" id="568069"/>
    <lineage>
        <taxon>Eukaryota</taxon>
        <taxon>Metazoa</taxon>
        <taxon>Ecdysozoa</taxon>
        <taxon>Arthropoda</taxon>
        <taxon>Hexapoda</taxon>
        <taxon>Insecta</taxon>
        <taxon>Pterygota</taxon>
        <taxon>Neoptera</taxon>
        <taxon>Endopterygota</taxon>
        <taxon>Diptera</taxon>
        <taxon>Nematocera</taxon>
        <taxon>Chironomoidea</taxon>
        <taxon>Chironomidae</taxon>
        <taxon>Clunio</taxon>
    </lineage>
</organism>
<dbReference type="OrthoDB" id="10251089at2759"/>
<accession>A0A1J1ICS4</accession>
<protein>
    <submittedName>
        <fullName evidence="6">CLUMA_CG011372, isoform A</fullName>
    </submittedName>
</protein>
<evidence type="ECO:0000259" key="5">
    <source>
        <dbReference type="PROSITE" id="PS50199"/>
    </source>
</evidence>
<dbReference type="PROSITE" id="PS50199">
    <property type="entry name" value="ZF_RANBP2_2"/>
    <property type="match status" value="1"/>
</dbReference>
<dbReference type="Gene3D" id="2.30.30.380">
    <property type="entry name" value="Zn-finger domain of Sec23/24"/>
    <property type="match status" value="1"/>
</dbReference>
<dbReference type="EMBL" id="CVRI01000047">
    <property type="protein sequence ID" value="CRK98003.1"/>
    <property type="molecule type" value="Genomic_DNA"/>
</dbReference>
<dbReference type="SUPFAM" id="SSF90209">
    <property type="entry name" value="Ran binding protein zinc finger-like"/>
    <property type="match status" value="1"/>
</dbReference>
<dbReference type="PANTHER" id="PTHR12710:SF0">
    <property type="entry name" value="NUCLEAR PROTEIN LOCALIZATION PROTEIN 4 HOMOLOG"/>
    <property type="match status" value="1"/>
</dbReference>
<name>A0A1J1ICS4_9DIPT</name>
<dbReference type="PROSITE" id="PS01358">
    <property type="entry name" value="ZF_RANBP2_1"/>
    <property type="match status" value="1"/>
</dbReference>
<feature type="domain" description="RanBP2-type" evidence="5">
    <location>
        <begin position="157"/>
        <end position="184"/>
    </location>
</feature>
<dbReference type="GO" id="GO:0008270">
    <property type="term" value="F:zinc ion binding"/>
    <property type="evidence" value="ECO:0007669"/>
    <property type="project" value="UniProtKB-KW"/>
</dbReference>
<dbReference type="GO" id="GO:0005634">
    <property type="term" value="C:nucleus"/>
    <property type="evidence" value="ECO:0007669"/>
    <property type="project" value="TreeGrafter"/>
</dbReference>
<dbReference type="InterPro" id="IPR036443">
    <property type="entry name" value="Znf_RanBP2_sf"/>
</dbReference>
<evidence type="ECO:0000313" key="7">
    <source>
        <dbReference type="Proteomes" id="UP000183832"/>
    </source>
</evidence>
<keyword evidence="7" id="KW-1185">Reference proteome</keyword>
<evidence type="ECO:0000313" key="6">
    <source>
        <dbReference type="EMBL" id="CRK98003.1"/>
    </source>
</evidence>
<dbReference type="GO" id="GO:0031625">
    <property type="term" value="F:ubiquitin protein ligase binding"/>
    <property type="evidence" value="ECO:0007669"/>
    <property type="project" value="TreeGrafter"/>
</dbReference>
<dbReference type="InterPro" id="IPR016563">
    <property type="entry name" value="Npl4"/>
</dbReference>
<dbReference type="InterPro" id="IPR007717">
    <property type="entry name" value="NPL4_C"/>
</dbReference>
<keyword evidence="3" id="KW-0862">Zinc</keyword>
<dbReference type="Proteomes" id="UP000183832">
    <property type="component" value="Unassembled WGS sequence"/>
</dbReference>
<dbReference type="SMART" id="SM00547">
    <property type="entry name" value="ZnF_RBZ"/>
    <property type="match status" value="1"/>
</dbReference>
<keyword evidence="1" id="KW-0479">Metal-binding</keyword>
<dbReference type="STRING" id="568069.A0A1J1ICS4"/>